<feature type="signal peptide" evidence="4">
    <location>
        <begin position="1"/>
        <end position="22"/>
    </location>
</feature>
<keyword evidence="3" id="KW-0325">Glycoprotein</keyword>
<dbReference type="InterPro" id="IPR018119">
    <property type="entry name" value="Strictosidine_synth_cons-reg"/>
</dbReference>
<feature type="chain" id="PRO_5036688711" evidence="4">
    <location>
        <begin position="23"/>
        <end position="387"/>
    </location>
</feature>
<evidence type="ECO:0000256" key="3">
    <source>
        <dbReference type="ARBA" id="ARBA00023180"/>
    </source>
</evidence>
<accession>A0A915DB39</accession>
<protein>
    <submittedName>
        <fullName evidence="7">Strictosidine synthase conserved region domain-containing protein</fullName>
    </submittedName>
</protein>
<keyword evidence="2" id="KW-0597">Phosphoprotein</keyword>
<evidence type="ECO:0000256" key="4">
    <source>
        <dbReference type="SAM" id="SignalP"/>
    </source>
</evidence>
<dbReference type="InterPro" id="IPR011042">
    <property type="entry name" value="6-blade_b-propeller_TolB-like"/>
</dbReference>
<evidence type="ECO:0000313" key="7">
    <source>
        <dbReference type="WBParaSite" id="jg18001"/>
    </source>
</evidence>
<dbReference type="Proteomes" id="UP000887574">
    <property type="component" value="Unplaced"/>
</dbReference>
<dbReference type="AlphaFoldDB" id="A0A915DB39"/>
<evidence type="ECO:0000259" key="5">
    <source>
        <dbReference type="Pfam" id="PF03088"/>
    </source>
</evidence>
<dbReference type="WBParaSite" id="jg18001">
    <property type="protein sequence ID" value="jg18001"/>
    <property type="gene ID" value="jg18001"/>
</dbReference>
<reference evidence="7" key="1">
    <citation type="submission" date="2022-11" db="UniProtKB">
        <authorList>
            <consortium name="WormBaseParasite"/>
        </authorList>
    </citation>
    <scope>IDENTIFICATION</scope>
</reference>
<keyword evidence="6" id="KW-1185">Reference proteome</keyword>
<name>A0A915DB39_9BILA</name>
<keyword evidence="4" id="KW-0732">Signal</keyword>
<sequence length="387" mass="42841">MTMGSILIAISISFLAVSILLSSNDFNPVEFTLPPPPELSGPLKPKVISQDSTNLFEGQAPGPESLLVEKGLLYTCLADGRCVKINLKTGKFEKTVRLTSHTNCNGKPSTLDYCGRPLGLRRLNENLFVVADSYLGIYSIDFEKEKSQVIIPSDTKVNGKRIKFADDFDILDNDTIIFSDASTKYNQNWFILSFLEHDKSGRIIQASISTGKCHVLVDDLAFPNGVQVHPDKQSVLFSESGTAKIHRYYLAGPKKGKKEIFADNLPGLPDNIRLSSSGKSMYLALFALRMAGQPSFFDSTSQYPWIRKIVGELMKVLPAPLVSRAFSATNPLYGIFLELDLDGNIVNSYHDPEGKIIHSTTQVVDDGEKHLYLGSFENNYIGRVPKH</sequence>
<dbReference type="Pfam" id="PF03088">
    <property type="entry name" value="Str_synth"/>
    <property type="match status" value="1"/>
</dbReference>
<organism evidence="6 7">
    <name type="scientific">Ditylenchus dipsaci</name>
    <dbReference type="NCBI Taxonomy" id="166011"/>
    <lineage>
        <taxon>Eukaryota</taxon>
        <taxon>Metazoa</taxon>
        <taxon>Ecdysozoa</taxon>
        <taxon>Nematoda</taxon>
        <taxon>Chromadorea</taxon>
        <taxon>Rhabditida</taxon>
        <taxon>Tylenchina</taxon>
        <taxon>Tylenchomorpha</taxon>
        <taxon>Sphaerularioidea</taxon>
        <taxon>Anguinidae</taxon>
        <taxon>Anguininae</taxon>
        <taxon>Ditylenchus</taxon>
    </lineage>
</organism>
<dbReference type="Gene3D" id="2.120.10.30">
    <property type="entry name" value="TolB, C-terminal domain"/>
    <property type="match status" value="1"/>
</dbReference>
<evidence type="ECO:0000256" key="1">
    <source>
        <dbReference type="ARBA" id="ARBA00009191"/>
    </source>
</evidence>
<comment type="similarity">
    <text evidence="1">Belongs to the strictosidine synthase family.</text>
</comment>
<proteinExistence type="inferred from homology"/>
<feature type="domain" description="Strictosidine synthase conserved region" evidence="5">
    <location>
        <begin position="166"/>
        <end position="252"/>
    </location>
</feature>
<dbReference type="GO" id="GO:0016787">
    <property type="term" value="F:hydrolase activity"/>
    <property type="evidence" value="ECO:0007669"/>
    <property type="project" value="TreeGrafter"/>
</dbReference>
<evidence type="ECO:0000313" key="6">
    <source>
        <dbReference type="Proteomes" id="UP000887574"/>
    </source>
</evidence>
<dbReference type="GO" id="GO:0012505">
    <property type="term" value="C:endomembrane system"/>
    <property type="evidence" value="ECO:0007669"/>
    <property type="project" value="TreeGrafter"/>
</dbReference>
<dbReference type="PANTHER" id="PTHR10426">
    <property type="entry name" value="STRICTOSIDINE SYNTHASE-RELATED"/>
    <property type="match status" value="1"/>
</dbReference>
<dbReference type="SUPFAM" id="SSF63829">
    <property type="entry name" value="Calcium-dependent phosphotriesterase"/>
    <property type="match status" value="1"/>
</dbReference>
<dbReference type="PANTHER" id="PTHR10426:SF88">
    <property type="entry name" value="ADIPOCYTE PLASMA MEMBRANE-ASSOCIATED PROTEIN HEMOMUCIN-RELATED"/>
    <property type="match status" value="1"/>
</dbReference>
<evidence type="ECO:0000256" key="2">
    <source>
        <dbReference type="ARBA" id="ARBA00022553"/>
    </source>
</evidence>